<dbReference type="EMBL" id="JRRC01469046">
    <property type="protein sequence ID" value="KHG07167.1"/>
    <property type="molecule type" value="Genomic_DNA"/>
</dbReference>
<sequence length="70" mass="7523">MSGTCIGLMIYKLVVAKVARGSLPTLEKPVTLSLEALGIVSSFILIMECIGSFHFVLVSHCLRDKCVGLL</sequence>
<comment type="caution">
    <text evidence="2">The sequence shown here is derived from an EMBL/GenBank/DDBJ whole genome shotgun (WGS) entry which is preliminary data.</text>
</comment>
<keyword evidence="3" id="KW-1185">Reference proteome</keyword>
<gene>
    <name evidence="2" type="ORF">F383_34240</name>
</gene>
<accession>A0A0B0N3D7</accession>
<reference evidence="3" key="1">
    <citation type="submission" date="2014-09" db="EMBL/GenBank/DDBJ databases">
        <authorList>
            <person name="Mudge J."/>
            <person name="Ramaraj T."/>
            <person name="Lindquist I.E."/>
            <person name="Bharti A.K."/>
            <person name="Sundararajan A."/>
            <person name="Cameron C.T."/>
            <person name="Woodward J.E."/>
            <person name="May G.D."/>
            <person name="Brubaker C."/>
            <person name="Broadhvest J."/>
            <person name="Wilkins T.A."/>
        </authorList>
    </citation>
    <scope>NUCLEOTIDE SEQUENCE</scope>
    <source>
        <strain evidence="3">cv. AKA8401</strain>
    </source>
</reference>
<dbReference type="AlphaFoldDB" id="A0A0B0N3D7"/>
<evidence type="ECO:0000313" key="3">
    <source>
        <dbReference type="Proteomes" id="UP000032142"/>
    </source>
</evidence>
<name>A0A0B0N3D7_GOSAR</name>
<keyword evidence="1" id="KW-1133">Transmembrane helix</keyword>
<protein>
    <submittedName>
        <fullName evidence="2">Uncharacterized protein</fullName>
    </submittedName>
</protein>
<keyword evidence="1" id="KW-0472">Membrane</keyword>
<feature type="transmembrane region" description="Helical" evidence="1">
    <location>
        <begin position="36"/>
        <end position="57"/>
    </location>
</feature>
<keyword evidence="1" id="KW-0812">Transmembrane</keyword>
<dbReference type="Proteomes" id="UP000032142">
    <property type="component" value="Unassembled WGS sequence"/>
</dbReference>
<proteinExistence type="predicted"/>
<evidence type="ECO:0000313" key="2">
    <source>
        <dbReference type="EMBL" id="KHG07167.1"/>
    </source>
</evidence>
<evidence type="ECO:0000256" key="1">
    <source>
        <dbReference type="SAM" id="Phobius"/>
    </source>
</evidence>
<organism evidence="2 3">
    <name type="scientific">Gossypium arboreum</name>
    <name type="common">Tree cotton</name>
    <name type="synonym">Gossypium nanking</name>
    <dbReference type="NCBI Taxonomy" id="29729"/>
    <lineage>
        <taxon>Eukaryota</taxon>
        <taxon>Viridiplantae</taxon>
        <taxon>Streptophyta</taxon>
        <taxon>Embryophyta</taxon>
        <taxon>Tracheophyta</taxon>
        <taxon>Spermatophyta</taxon>
        <taxon>Magnoliopsida</taxon>
        <taxon>eudicotyledons</taxon>
        <taxon>Gunneridae</taxon>
        <taxon>Pentapetalae</taxon>
        <taxon>rosids</taxon>
        <taxon>malvids</taxon>
        <taxon>Malvales</taxon>
        <taxon>Malvaceae</taxon>
        <taxon>Malvoideae</taxon>
        <taxon>Gossypium</taxon>
    </lineage>
</organism>